<feature type="transmembrane region" description="Helical" evidence="1">
    <location>
        <begin position="40"/>
        <end position="57"/>
    </location>
</feature>
<evidence type="ECO:0000313" key="3">
    <source>
        <dbReference type="Proteomes" id="UP001197214"/>
    </source>
</evidence>
<keyword evidence="1" id="KW-0812">Transmembrane</keyword>
<evidence type="ECO:0000313" key="2">
    <source>
        <dbReference type="EMBL" id="MBW4329308.1"/>
    </source>
</evidence>
<dbReference type="EMBL" id="JAHWZX010000001">
    <property type="protein sequence ID" value="MBW4329308.1"/>
    <property type="molecule type" value="Genomic_DNA"/>
</dbReference>
<dbReference type="Proteomes" id="UP001197214">
    <property type="component" value="Unassembled WGS sequence"/>
</dbReference>
<reference evidence="2 3" key="1">
    <citation type="submission" date="2021-07" db="EMBL/GenBank/DDBJ databases">
        <title>Stakelama flava sp. nov., a novel endophytic bacterium isolated from branch of Kandelia candel.</title>
        <authorList>
            <person name="Tuo L."/>
        </authorList>
    </citation>
    <scope>NUCLEOTIDE SEQUENCE [LARGE SCALE GENOMIC DNA]</scope>
    <source>
        <strain evidence="2 3">CBK3Z-3</strain>
    </source>
</reference>
<name>A0ABS6XHK5_9SPHN</name>
<evidence type="ECO:0000256" key="1">
    <source>
        <dbReference type="SAM" id="Phobius"/>
    </source>
</evidence>
<keyword evidence="1" id="KW-1133">Transmembrane helix</keyword>
<proteinExistence type="predicted"/>
<keyword evidence="3" id="KW-1185">Reference proteome</keyword>
<gene>
    <name evidence="2" type="ORF">KY084_00250</name>
</gene>
<sequence length="65" mass="7471">MRRKFLALFGILCTLMGLLWVLQGLGLVHWPRTSFMIAQSQWAIRGGLLMALGLVLVHRSRQHRD</sequence>
<accession>A0ABS6XHK5</accession>
<keyword evidence="1" id="KW-0472">Membrane</keyword>
<comment type="caution">
    <text evidence="2">The sequence shown here is derived from an EMBL/GenBank/DDBJ whole genome shotgun (WGS) entry which is preliminary data.</text>
</comment>
<protein>
    <submittedName>
        <fullName evidence="2">Uncharacterized protein</fullName>
    </submittedName>
</protein>
<organism evidence="2 3">
    <name type="scientific">Stakelama flava</name>
    <dbReference type="NCBI Taxonomy" id="2860338"/>
    <lineage>
        <taxon>Bacteria</taxon>
        <taxon>Pseudomonadati</taxon>
        <taxon>Pseudomonadota</taxon>
        <taxon>Alphaproteobacteria</taxon>
        <taxon>Sphingomonadales</taxon>
        <taxon>Sphingomonadaceae</taxon>
        <taxon>Stakelama</taxon>
    </lineage>
</organism>
<dbReference type="RefSeq" id="WP_219236436.1">
    <property type="nucleotide sequence ID" value="NZ_JAHWZX010000001.1"/>
</dbReference>